<dbReference type="PROSITE" id="PS00958">
    <property type="entry name" value="TRANSALDOLASE_2"/>
    <property type="match status" value="1"/>
</dbReference>
<feature type="compositionally biased region" description="Polar residues" evidence="10">
    <location>
        <begin position="308"/>
        <end position="319"/>
    </location>
</feature>
<dbReference type="InterPro" id="IPR046347">
    <property type="entry name" value="bZIP_sf"/>
</dbReference>
<keyword evidence="9" id="KW-0175">Coiled coil</keyword>
<dbReference type="SUPFAM" id="SSF57959">
    <property type="entry name" value="Leucine zipper domain"/>
    <property type="match status" value="1"/>
</dbReference>
<feature type="region of interest" description="Disordered" evidence="10">
    <location>
        <begin position="286"/>
        <end position="319"/>
    </location>
</feature>
<comment type="caution">
    <text evidence="12">The sequence shown here is derived from an EMBL/GenBank/DDBJ whole genome shotgun (WGS) entry which is preliminary data.</text>
</comment>
<reference evidence="12" key="1">
    <citation type="submission" date="2021-02" db="EMBL/GenBank/DDBJ databases">
        <authorList>
            <person name="Nowell W R."/>
        </authorList>
    </citation>
    <scope>NUCLEOTIDE SEQUENCE</scope>
</reference>
<dbReference type="HAMAP" id="MF_00492">
    <property type="entry name" value="Transaldolase_1"/>
    <property type="match status" value="1"/>
</dbReference>
<evidence type="ECO:0000256" key="9">
    <source>
        <dbReference type="SAM" id="Coils"/>
    </source>
</evidence>
<feature type="compositionally biased region" description="Low complexity" evidence="10">
    <location>
        <begin position="114"/>
        <end position="132"/>
    </location>
</feature>
<dbReference type="InterPro" id="IPR001585">
    <property type="entry name" value="TAL/FSA"/>
</dbReference>
<dbReference type="GO" id="GO:0004801">
    <property type="term" value="F:transaldolase activity"/>
    <property type="evidence" value="ECO:0007669"/>
    <property type="project" value="UniProtKB-EC"/>
</dbReference>
<dbReference type="InterPro" id="IPR004730">
    <property type="entry name" value="Transaldolase_1"/>
</dbReference>
<dbReference type="Gene3D" id="3.20.20.70">
    <property type="entry name" value="Aldolase class I"/>
    <property type="match status" value="1"/>
</dbReference>
<feature type="domain" description="BZIP" evidence="11">
    <location>
        <begin position="341"/>
        <end position="404"/>
    </location>
</feature>
<dbReference type="GO" id="GO:0005975">
    <property type="term" value="P:carbohydrate metabolic process"/>
    <property type="evidence" value="ECO:0007669"/>
    <property type="project" value="InterPro"/>
</dbReference>
<dbReference type="SUPFAM" id="SSF51569">
    <property type="entry name" value="Aldolase"/>
    <property type="match status" value="1"/>
</dbReference>
<dbReference type="Gene3D" id="1.20.5.170">
    <property type="match status" value="1"/>
</dbReference>
<dbReference type="SMART" id="SM00338">
    <property type="entry name" value="BRLZ"/>
    <property type="match status" value="1"/>
</dbReference>
<dbReference type="EMBL" id="CAJOBF010000882">
    <property type="protein sequence ID" value="CAF3883292.1"/>
    <property type="molecule type" value="Genomic_DNA"/>
</dbReference>
<gene>
    <name evidence="12" type="ORF">UXM345_LOCUS9591</name>
</gene>
<feature type="compositionally biased region" description="Pro residues" evidence="10">
    <location>
        <begin position="133"/>
        <end position="150"/>
    </location>
</feature>
<dbReference type="FunFam" id="3.20.20.70:FF:000088">
    <property type="entry name" value="Transaldolase"/>
    <property type="match status" value="1"/>
</dbReference>
<dbReference type="UniPathway" id="UPA00115">
    <property type="reaction ID" value="UER00414"/>
</dbReference>
<evidence type="ECO:0000256" key="6">
    <source>
        <dbReference type="ARBA" id="ARBA00023270"/>
    </source>
</evidence>
<evidence type="ECO:0000256" key="4">
    <source>
        <dbReference type="ARBA" id="ARBA00022679"/>
    </source>
</evidence>
<proteinExistence type="inferred from homology"/>
<dbReference type="InterPro" id="IPR013785">
    <property type="entry name" value="Aldolase_TIM"/>
</dbReference>
<name>A0A819GGY7_9BILA</name>
<dbReference type="PANTHER" id="PTHR10683:SF18">
    <property type="entry name" value="TRANSALDOLASE"/>
    <property type="match status" value="1"/>
</dbReference>
<dbReference type="InterPro" id="IPR018225">
    <property type="entry name" value="Transaldolase_AS"/>
</dbReference>
<dbReference type="Proteomes" id="UP000663842">
    <property type="component" value="Unassembled WGS sequence"/>
</dbReference>
<dbReference type="Pfam" id="PF00170">
    <property type="entry name" value="bZIP_1"/>
    <property type="match status" value="1"/>
</dbReference>
<dbReference type="PROSITE" id="PS01054">
    <property type="entry name" value="TRANSALDOLASE_1"/>
    <property type="match status" value="1"/>
</dbReference>
<organism evidence="12 13">
    <name type="scientific">Rotaria magnacalcarata</name>
    <dbReference type="NCBI Taxonomy" id="392030"/>
    <lineage>
        <taxon>Eukaryota</taxon>
        <taxon>Metazoa</taxon>
        <taxon>Spiralia</taxon>
        <taxon>Gnathifera</taxon>
        <taxon>Rotifera</taxon>
        <taxon>Eurotatoria</taxon>
        <taxon>Bdelloidea</taxon>
        <taxon>Philodinida</taxon>
        <taxon>Philodinidae</taxon>
        <taxon>Rotaria</taxon>
    </lineage>
</organism>
<keyword evidence="6" id="KW-0704">Schiff base</keyword>
<dbReference type="Pfam" id="PF00923">
    <property type="entry name" value="TAL_FSA"/>
    <property type="match status" value="1"/>
</dbReference>
<evidence type="ECO:0000256" key="3">
    <source>
        <dbReference type="ARBA" id="ARBA00013151"/>
    </source>
</evidence>
<comment type="pathway">
    <text evidence="1 8">Carbohydrate degradation; pentose phosphate pathway; D-glyceraldehyde 3-phosphate and beta-D-fructose 6-phosphate from D-ribose 5-phosphate and D-xylulose 5-phosphate (non-oxidative stage): step 2/3.</text>
</comment>
<dbReference type="CDD" id="cd00957">
    <property type="entry name" value="Transaldolase_TalAB"/>
    <property type="match status" value="1"/>
</dbReference>
<feature type="compositionally biased region" description="Polar residues" evidence="10">
    <location>
        <begin position="286"/>
        <end position="298"/>
    </location>
</feature>
<feature type="coiled-coil region" evidence="9">
    <location>
        <begin position="359"/>
        <end position="400"/>
    </location>
</feature>
<dbReference type="NCBIfam" id="TIGR00874">
    <property type="entry name" value="talAB"/>
    <property type="match status" value="1"/>
</dbReference>
<dbReference type="EC" id="2.2.1.2" evidence="3 8"/>
<evidence type="ECO:0000256" key="10">
    <source>
        <dbReference type="SAM" id="MobiDB-lite"/>
    </source>
</evidence>
<sequence length="1048" mass="118016">MTSVDIPINDIDYDALFVGFDSVSNNTTSPTTEHDSDSRISVTPPMTAESHNHFDMWPWNMDSPLSDDPNAENYDLNALINDQNQLMLGDCLTDSDNSTLDELLAAFELPDQQNPESLQQLPSLSPSSIQNPYPSPPPSSNIVSTPPPPQQISTQRPLILPKPIGTTSANQTNFPKQQQQQQQITNCVKLRSYSGVTSTGGKCVKIEPVINTTPPSQQANITIITTSKPITLSKLPVIKMPSSTNGTPITFVKTEAESQAPNVKRITTVYPNQNNADNSSLPTGTLFKTLNGNNSMTSPPAKRRRSDSSTNHQPITVQSSEMTTLTLDQLKVQYGNVSEEALKKHLRMIKNRESASLSRKRRKQLMENLEVKVKELNDENERLKGENTKLLTRIHTLEMENELLKTYKIGNGVTSPRARKPLILMGIALLVVFNIFTLKSLAPISNDHTSSVALYNGHSGFNSEGSIVRGRTILSARPSKNDDSYIANSINDDNSAGDGNHNISLTAYPYLQCVAYINKTHSQRINQELHSWVQDHYRKQDNIDNNKSVTIADSNSISISTNPDLETIADPNEQQHISRKVALLNRRISKTQSTDKGQLQPYKGNEPNYEEFIHAIDRKNDTLYFVSFKRDHLILPATVTNQTQRPKLSLILPASITHLNKSIHVPANHVPMIQIDCEVEDTKLVFVKRGHIPSFYRNDLFRYYSSVPQTAYYPMTNVLEQLRQHTTIVADTGDFESIEKYKPTDATTNPSLILAAANMKQYDHIINDIIDKCRAKDTSGLDEQKIIDDIMDHVFVAFGEEILKIIPGRVSTEVDARLSFDLEGQLSKARHLIELYEQRGVSKDRILIKLSSTWEGIQAAKELEEKHGIHCNMTLIFSFAQALACADAQVTLISPFVGRIYDWFIEKKGKREYEIEEDPGVVSVTRIYNYYKQNNVKTVVMGASFRNTKQILGLTGCDLLTISPKLLDELGSQKLSDNEHIQVYLNKEQAEQKNKEKKKYGKLDEKTFRWMLNEDEMAHDKLSDGIRKFAIDAKKLEEIIRARIQQRK</sequence>
<evidence type="ECO:0000256" key="1">
    <source>
        <dbReference type="ARBA" id="ARBA00004857"/>
    </source>
</evidence>
<comment type="function">
    <text evidence="8">Catalyzes the rate-limiting step of the non-oxidative phase in the pentose phosphate pathway. Catalyzes the reversible conversion of sedheptulose-7-phosphate and D-glyceraldehyde 3-phosphate into erythrose-4-phosphate and beta-D-fructose 6-phosphate.</text>
</comment>
<feature type="region of interest" description="Disordered" evidence="10">
    <location>
        <begin position="114"/>
        <end position="155"/>
    </location>
</feature>
<evidence type="ECO:0000256" key="7">
    <source>
        <dbReference type="ARBA" id="ARBA00048810"/>
    </source>
</evidence>
<evidence type="ECO:0000256" key="8">
    <source>
        <dbReference type="RuleBase" id="RU000501"/>
    </source>
</evidence>
<evidence type="ECO:0000256" key="5">
    <source>
        <dbReference type="ARBA" id="ARBA00023126"/>
    </source>
</evidence>
<dbReference type="GO" id="GO:0009052">
    <property type="term" value="P:pentose-phosphate shunt, non-oxidative branch"/>
    <property type="evidence" value="ECO:0007669"/>
    <property type="project" value="TreeGrafter"/>
</dbReference>
<protein>
    <recommendedName>
        <fullName evidence="3 8">Transaldolase</fullName>
        <ecNumber evidence="3 8">2.2.1.2</ecNumber>
    </recommendedName>
</protein>
<dbReference type="PANTHER" id="PTHR10683">
    <property type="entry name" value="TRANSALDOLASE"/>
    <property type="match status" value="1"/>
</dbReference>
<comment type="catalytic activity">
    <reaction evidence="7 8">
        <text>D-sedoheptulose 7-phosphate + D-glyceraldehyde 3-phosphate = D-erythrose 4-phosphate + beta-D-fructose 6-phosphate</text>
        <dbReference type="Rhea" id="RHEA:17053"/>
        <dbReference type="ChEBI" id="CHEBI:16897"/>
        <dbReference type="ChEBI" id="CHEBI:57483"/>
        <dbReference type="ChEBI" id="CHEBI:57634"/>
        <dbReference type="ChEBI" id="CHEBI:59776"/>
        <dbReference type="EC" id="2.2.1.2"/>
    </reaction>
</comment>
<evidence type="ECO:0000256" key="2">
    <source>
        <dbReference type="ARBA" id="ARBA00008012"/>
    </source>
</evidence>
<dbReference type="AlphaFoldDB" id="A0A819GGY7"/>
<evidence type="ECO:0000313" key="12">
    <source>
        <dbReference type="EMBL" id="CAF3883292.1"/>
    </source>
</evidence>
<dbReference type="GO" id="GO:0005737">
    <property type="term" value="C:cytoplasm"/>
    <property type="evidence" value="ECO:0007669"/>
    <property type="project" value="InterPro"/>
</dbReference>
<evidence type="ECO:0000313" key="13">
    <source>
        <dbReference type="Proteomes" id="UP000663842"/>
    </source>
</evidence>
<keyword evidence="5 8" id="KW-0570">Pentose shunt</keyword>
<keyword evidence="4 8" id="KW-0808">Transferase</keyword>
<dbReference type="GO" id="GO:0003700">
    <property type="term" value="F:DNA-binding transcription factor activity"/>
    <property type="evidence" value="ECO:0007669"/>
    <property type="project" value="InterPro"/>
</dbReference>
<dbReference type="InterPro" id="IPR004827">
    <property type="entry name" value="bZIP"/>
</dbReference>
<dbReference type="NCBIfam" id="NF009001">
    <property type="entry name" value="PRK12346.1"/>
    <property type="match status" value="1"/>
</dbReference>
<comment type="similarity">
    <text evidence="2">Belongs to the transaldolase family. Type 1 subfamily.</text>
</comment>
<dbReference type="PROSITE" id="PS50217">
    <property type="entry name" value="BZIP"/>
    <property type="match status" value="1"/>
</dbReference>
<evidence type="ECO:0000259" key="11">
    <source>
        <dbReference type="PROSITE" id="PS50217"/>
    </source>
</evidence>
<accession>A0A819GGY7</accession>